<dbReference type="InterPro" id="IPR036259">
    <property type="entry name" value="MFS_trans_sf"/>
</dbReference>
<dbReference type="EMBL" id="CAKOGL010000011">
    <property type="protein sequence ID" value="CAH2091626.1"/>
    <property type="molecule type" value="Genomic_DNA"/>
</dbReference>
<dbReference type="AlphaFoldDB" id="A0AAU9U0Y5"/>
<sequence length="494" mass="56370">MAKIKSRILHNPIEKQFNKITKYHYYLFLLIFSSKIPIFWHVLNLIFLSPPMDYDCDIIGRNLSKNVCPCEKPLWDRGVFTETMQTKFGLYCESIWLISFSQSMMYIGLLVGALLFGILSDKYGRLSMFTISCLILTVSGCLVSVMPTITAYTFMRNIEGIGTGGAIITAYVLCIEYCGLRYREIVTAFFHVPINISHMTLPGISYLLRHCDEFQLAISIPVMFYVSLRWLLMESPKWLMDNEKVDEAVRVMEKFATFNSLPRDNIREQIEEYHTQHSTKARRQIKFWQIFKHKKIAMNLFYMSVIYFLCGMGYYGVSQYIGKMSGDIHTNVAISGALLLPGTIAAIFLLKLLNRRTFLISTIFLSGVFMIVTICVPFHLNWIRVVIACICNCFFFMSFIIAFLFAVELFPTPVRNSVLGFLSVLSRVGQITAPLINALPENASGAVFGVFALCGTVFCYLLPETKDTELPSSLDDTKTLNRRRTTLEANIVIT</sequence>
<evidence type="ECO:0000313" key="7">
    <source>
        <dbReference type="EMBL" id="CAH2091626.1"/>
    </source>
</evidence>
<feature type="transmembrane region" description="Helical" evidence="5">
    <location>
        <begin position="131"/>
        <end position="154"/>
    </location>
</feature>
<feature type="transmembrane region" description="Helical" evidence="5">
    <location>
        <begin position="385"/>
        <end position="406"/>
    </location>
</feature>
<evidence type="ECO:0000259" key="6">
    <source>
        <dbReference type="PROSITE" id="PS50850"/>
    </source>
</evidence>
<feature type="transmembrane region" description="Helical" evidence="5">
    <location>
        <begin position="357"/>
        <end position="379"/>
    </location>
</feature>
<feature type="domain" description="Major facilitator superfamily (MFS) profile" evidence="6">
    <location>
        <begin position="30"/>
        <end position="467"/>
    </location>
</feature>
<feature type="transmembrane region" description="Helical" evidence="5">
    <location>
        <begin position="25"/>
        <end position="43"/>
    </location>
</feature>
<proteinExistence type="predicted"/>
<organism evidence="7 8">
    <name type="scientific">Euphydryas editha</name>
    <name type="common">Edith's checkerspot</name>
    <dbReference type="NCBI Taxonomy" id="104508"/>
    <lineage>
        <taxon>Eukaryota</taxon>
        <taxon>Metazoa</taxon>
        <taxon>Ecdysozoa</taxon>
        <taxon>Arthropoda</taxon>
        <taxon>Hexapoda</taxon>
        <taxon>Insecta</taxon>
        <taxon>Pterygota</taxon>
        <taxon>Neoptera</taxon>
        <taxon>Endopterygota</taxon>
        <taxon>Lepidoptera</taxon>
        <taxon>Glossata</taxon>
        <taxon>Ditrysia</taxon>
        <taxon>Papilionoidea</taxon>
        <taxon>Nymphalidae</taxon>
        <taxon>Nymphalinae</taxon>
        <taxon>Euphydryas</taxon>
    </lineage>
</organism>
<feature type="transmembrane region" description="Helical" evidence="5">
    <location>
        <begin position="95"/>
        <end position="119"/>
    </location>
</feature>
<feature type="transmembrane region" description="Helical" evidence="5">
    <location>
        <begin position="296"/>
        <end position="316"/>
    </location>
</feature>
<dbReference type="SUPFAM" id="SSF103473">
    <property type="entry name" value="MFS general substrate transporter"/>
    <property type="match status" value="1"/>
</dbReference>
<dbReference type="Gene3D" id="1.20.1250.20">
    <property type="entry name" value="MFS general substrate transporter like domains"/>
    <property type="match status" value="1"/>
</dbReference>
<comment type="caution">
    <text evidence="7">The sequence shown here is derived from an EMBL/GenBank/DDBJ whole genome shotgun (WGS) entry which is preliminary data.</text>
</comment>
<evidence type="ECO:0000256" key="1">
    <source>
        <dbReference type="ARBA" id="ARBA00004141"/>
    </source>
</evidence>
<reference evidence="7" key="1">
    <citation type="submission" date="2022-03" db="EMBL/GenBank/DDBJ databases">
        <authorList>
            <person name="Tunstrom K."/>
        </authorList>
    </citation>
    <scope>NUCLEOTIDE SEQUENCE</scope>
</reference>
<accession>A0AAU9U0Y5</accession>
<feature type="transmembrane region" description="Helical" evidence="5">
    <location>
        <begin position="328"/>
        <end position="350"/>
    </location>
</feature>
<evidence type="ECO:0000256" key="2">
    <source>
        <dbReference type="ARBA" id="ARBA00022692"/>
    </source>
</evidence>
<dbReference type="InterPro" id="IPR005828">
    <property type="entry name" value="MFS_sugar_transport-like"/>
</dbReference>
<evidence type="ECO:0000256" key="4">
    <source>
        <dbReference type="ARBA" id="ARBA00023136"/>
    </source>
</evidence>
<keyword evidence="2 5" id="KW-0812">Transmembrane</keyword>
<keyword evidence="8" id="KW-1185">Reference proteome</keyword>
<evidence type="ECO:0000256" key="3">
    <source>
        <dbReference type="ARBA" id="ARBA00022989"/>
    </source>
</evidence>
<gene>
    <name evidence="7" type="ORF">EEDITHA_LOCUS7474</name>
</gene>
<dbReference type="Proteomes" id="UP001153954">
    <property type="component" value="Unassembled WGS sequence"/>
</dbReference>
<dbReference type="GO" id="GO:0022857">
    <property type="term" value="F:transmembrane transporter activity"/>
    <property type="evidence" value="ECO:0007669"/>
    <property type="project" value="InterPro"/>
</dbReference>
<feature type="transmembrane region" description="Helical" evidence="5">
    <location>
        <begin position="418"/>
        <end position="437"/>
    </location>
</feature>
<evidence type="ECO:0000313" key="8">
    <source>
        <dbReference type="Proteomes" id="UP001153954"/>
    </source>
</evidence>
<comment type="subcellular location">
    <subcellularLocation>
        <location evidence="1">Membrane</location>
        <topology evidence="1">Multi-pass membrane protein</topology>
    </subcellularLocation>
</comment>
<keyword evidence="3 5" id="KW-1133">Transmembrane helix</keyword>
<name>A0AAU9U0Y5_EUPED</name>
<feature type="transmembrane region" description="Helical" evidence="5">
    <location>
        <begin position="443"/>
        <end position="462"/>
    </location>
</feature>
<dbReference type="PROSITE" id="PS50850">
    <property type="entry name" value="MFS"/>
    <property type="match status" value="1"/>
</dbReference>
<dbReference type="Pfam" id="PF00083">
    <property type="entry name" value="Sugar_tr"/>
    <property type="match status" value="1"/>
</dbReference>
<dbReference type="GO" id="GO:0016020">
    <property type="term" value="C:membrane"/>
    <property type="evidence" value="ECO:0007669"/>
    <property type="project" value="UniProtKB-SubCell"/>
</dbReference>
<dbReference type="PANTHER" id="PTHR24064">
    <property type="entry name" value="SOLUTE CARRIER FAMILY 22 MEMBER"/>
    <property type="match status" value="1"/>
</dbReference>
<dbReference type="InterPro" id="IPR020846">
    <property type="entry name" value="MFS_dom"/>
</dbReference>
<feature type="transmembrane region" description="Helical" evidence="5">
    <location>
        <begin position="160"/>
        <end position="178"/>
    </location>
</feature>
<keyword evidence="4 5" id="KW-0472">Membrane</keyword>
<evidence type="ECO:0000256" key="5">
    <source>
        <dbReference type="SAM" id="Phobius"/>
    </source>
</evidence>
<protein>
    <recommendedName>
        <fullName evidence="6">Major facilitator superfamily (MFS) profile domain-containing protein</fullName>
    </recommendedName>
</protein>